<evidence type="ECO:0000259" key="7">
    <source>
        <dbReference type="Pfam" id="PF04542"/>
    </source>
</evidence>
<dbReference type="Gene3D" id="1.10.10.10">
    <property type="entry name" value="Winged helix-like DNA-binding domain superfamily/Winged helix DNA-binding domain"/>
    <property type="match status" value="1"/>
</dbReference>
<dbReference type="SUPFAM" id="SSF88946">
    <property type="entry name" value="Sigma2 domain of RNA polymerase sigma factors"/>
    <property type="match status" value="1"/>
</dbReference>
<feature type="transmembrane region" description="Helical" evidence="6">
    <location>
        <begin position="280"/>
        <end position="299"/>
    </location>
</feature>
<keyword evidence="4" id="KW-0238">DNA-binding</keyword>
<dbReference type="Pfam" id="PF04542">
    <property type="entry name" value="Sigma70_r2"/>
    <property type="match status" value="1"/>
</dbReference>
<comment type="similarity">
    <text evidence="1">Belongs to the sigma-70 factor family. ECF subfamily.</text>
</comment>
<keyword evidence="3" id="KW-0731">Sigma factor</keyword>
<feature type="domain" description="RNA polymerase sigma factor 70 region 4 type 2" evidence="8">
    <location>
        <begin position="136"/>
        <end position="187"/>
    </location>
</feature>
<dbReference type="InterPro" id="IPR036388">
    <property type="entry name" value="WH-like_DNA-bd_sf"/>
</dbReference>
<dbReference type="InterPro" id="IPR039425">
    <property type="entry name" value="RNA_pol_sigma-70-like"/>
</dbReference>
<dbReference type="EMBL" id="BEHY01000132">
    <property type="protein sequence ID" value="GBD10233.1"/>
    <property type="molecule type" value="Genomic_DNA"/>
</dbReference>
<name>A0A2H5Y9Z0_9CHLR</name>
<dbReference type="Pfam" id="PF08281">
    <property type="entry name" value="Sigma70_r4_2"/>
    <property type="match status" value="1"/>
</dbReference>
<comment type="caution">
    <text evidence="9">The sequence shown here is derived from an EMBL/GenBank/DDBJ whole genome shotgun (WGS) entry which is preliminary data.</text>
</comment>
<keyword evidence="5" id="KW-0804">Transcription</keyword>
<dbReference type="NCBIfam" id="TIGR02937">
    <property type="entry name" value="sigma70-ECF"/>
    <property type="match status" value="1"/>
</dbReference>
<evidence type="ECO:0000256" key="4">
    <source>
        <dbReference type="ARBA" id="ARBA00023125"/>
    </source>
</evidence>
<evidence type="ECO:0000256" key="6">
    <source>
        <dbReference type="SAM" id="Phobius"/>
    </source>
</evidence>
<dbReference type="Gene3D" id="1.10.1740.10">
    <property type="match status" value="1"/>
</dbReference>
<evidence type="ECO:0000259" key="8">
    <source>
        <dbReference type="Pfam" id="PF08281"/>
    </source>
</evidence>
<reference evidence="10" key="1">
    <citation type="submission" date="2017-09" db="EMBL/GenBank/DDBJ databases">
        <title>Metaegenomics of thermophilic ammonia-oxidizing enrichment culture.</title>
        <authorList>
            <person name="Kato S."/>
            <person name="Suzuki K."/>
        </authorList>
    </citation>
    <scope>NUCLEOTIDE SEQUENCE [LARGE SCALE GENOMIC DNA]</scope>
</reference>
<evidence type="ECO:0000256" key="3">
    <source>
        <dbReference type="ARBA" id="ARBA00023082"/>
    </source>
</evidence>
<accession>A0A2H5Y9Z0</accession>
<dbReference type="SUPFAM" id="SSF88659">
    <property type="entry name" value="Sigma3 and sigma4 domains of RNA polymerase sigma factors"/>
    <property type="match status" value="1"/>
</dbReference>
<dbReference type="GO" id="GO:0006352">
    <property type="term" value="P:DNA-templated transcription initiation"/>
    <property type="evidence" value="ECO:0007669"/>
    <property type="project" value="InterPro"/>
</dbReference>
<dbReference type="InterPro" id="IPR013249">
    <property type="entry name" value="RNA_pol_sigma70_r4_t2"/>
</dbReference>
<dbReference type="PANTHER" id="PTHR43133">
    <property type="entry name" value="RNA POLYMERASE ECF-TYPE SIGMA FACTO"/>
    <property type="match status" value="1"/>
</dbReference>
<keyword evidence="2" id="KW-0805">Transcription regulation</keyword>
<gene>
    <name evidence="9" type="primary">sigW_5</name>
    <name evidence="9" type="ORF">HRbin22_02500</name>
</gene>
<dbReference type="GO" id="GO:0003677">
    <property type="term" value="F:DNA binding"/>
    <property type="evidence" value="ECO:0007669"/>
    <property type="project" value="UniProtKB-KW"/>
</dbReference>
<evidence type="ECO:0000313" key="9">
    <source>
        <dbReference type="EMBL" id="GBD10233.1"/>
    </source>
</evidence>
<feature type="transmembrane region" description="Helical" evidence="6">
    <location>
        <begin position="305"/>
        <end position="326"/>
    </location>
</feature>
<evidence type="ECO:0000256" key="5">
    <source>
        <dbReference type="ARBA" id="ARBA00023163"/>
    </source>
</evidence>
<dbReference type="InterPro" id="IPR014284">
    <property type="entry name" value="RNA_pol_sigma-70_dom"/>
</dbReference>
<keyword evidence="6" id="KW-0812">Transmembrane</keyword>
<dbReference type="AlphaFoldDB" id="A0A2H5Y9Z0"/>
<dbReference type="GO" id="GO:0016987">
    <property type="term" value="F:sigma factor activity"/>
    <property type="evidence" value="ECO:0007669"/>
    <property type="project" value="UniProtKB-KW"/>
</dbReference>
<keyword evidence="6" id="KW-1133">Transmembrane helix</keyword>
<evidence type="ECO:0000256" key="1">
    <source>
        <dbReference type="ARBA" id="ARBA00010641"/>
    </source>
</evidence>
<proteinExistence type="inferred from homology"/>
<dbReference type="Proteomes" id="UP000236642">
    <property type="component" value="Unassembled WGS sequence"/>
</dbReference>
<dbReference type="InterPro" id="IPR013324">
    <property type="entry name" value="RNA_pol_sigma_r3/r4-like"/>
</dbReference>
<organism evidence="9 10">
    <name type="scientific">Candidatus Thermoflexus japonica</name>
    <dbReference type="NCBI Taxonomy" id="2035417"/>
    <lineage>
        <taxon>Bacteria</taxon>
        <taxon>Bacillati</taxon>
        <taxon>Chloroflexota</taxon>
        <taxon>Thermoflexia</taxon>
        <taxon>Thermoflexales</taxon>
        <taxon>Thermoflexaceae</taxon>
        <taxon>Thermoflexus</taxon>
    </lineage>
</organism>
<protein>
    <submittedName>
        <fullName evidence="9">ECF RNA polymerase sigma factor SigW</fullName>
    </submittedName>
</protein>
<feature type="domain" description="RNA polymerase sigma-70 region 2" evidence="7">
    <location>
        <begin position="34"/>
        <end position="100"/>
    </location>
</feature>
<dbReference type="InterPro" id="IPR007627">
    <property type="entry name" value="RNA_pol_sigma70_r2"/>
</dbReference>
<evidence type="ECO:0000313" key="10">
    <source>
        <dbReference type="Proteomes" id="UP000236642"/>
    </source>
</evidence>
<evidence type="ECO:0000256" key="2">
    <source>
        <dbReference type="ARBA" id="ARBA00023015"/>
    </source>
</evidence>
<keyword evidence="6" id="KW-0472">Membrane</keyword>
<sequence length="437" mass="47717">MEKAADRSAFSSEPSEETIAARMLQGDPEAFAWLYERYFPRVYDLACRMLGDPDAALDVAQETFMKFLEGRPRQPPRHFRAYLYTIARRTIYDVLRRSHRYVRRTEGGPEGAEEREPGATAEAVEQEVLRREQMAILQEALRALPEEEALLLDLHLRHGLAPSELAVVFGRSAGAIHTRLSRARDHLEEALTAWILLRTGRRTCPALAAMAGGPGAPPPALTPDLRRILRRHLEGCATCQETRRRYLSAAEWLGGMAMLPPPPERAQRVRERLSRAVQSLAAGGIAAGAAAAGAAGGGIWKGVGIALLVSALTLGMAAAALGLWLAGSGFAEVQVENRNCPPLVSPPLVVRLLRMLPNLEVPSEIGTGATEMARLPPATLTLRRLEGGIRVEAYGQTFDLPIEGLTAAEWDGSDLPPGGYTISLRPGERHTLRMRCR</sequence>
<dbReference type="PANTHER" id="PTHR43133:SF8">
    <property type="entry name" value="RNA POLYMERASE SIGMA FACTOR HI_1459-RELATED"/>
    <property type="match status" value="1"/>
</dbReference>
<dbReference type="InterPro" id="IPR013325">
    <property type="entry name" value="RNA_pol_sigma_r2"/>
</dbReference>